<dbReference type="Pfam" id="PF09334">
    <property type="entry name" value="tRNA-synt_1g"/>
    <property type="match status" value="1"/>
</dbReference>
<evidence type="ECO:0000259" key="14">
    <source>
        <dbReference type="Pfam" id="PF13603"/>
    </source>
</evidence>
<dbReference type="SUPFAM" id="SSF47323">
    <property type="entry name" value="Anticodon-binding domain of a subclass of class I aminoacyl-tRNA synthetases"/>
    <property type="match status" value="1"/>
</dbReference>
<dbReference type="GO" id="GO:0006429">
    <property type="term" value="P:leucyl-tRNA aminoacylation"/>
    <property type="evidence" value="ECO:0007669"/>
    <property type="project" value="UniProtKB-UniRule"/>
</dbReference>
<evidence type="ECO:0000313" key="15">
    <source>
        <dbReference type="EMBL" id="PRR74963.1"/>
    </source>
</evidence>
<dbReference type="InterPro" id="IPR001412">
    <property type="entry name" value="aa-tRNA-synth_I_CS"/>
</dbReference>
<dbReference type="PRINTS" id="PR00985">
    <property type="entry name" value="TRNASYNTHLEU"/>
</dbReference>
<dbReference type="FunFam" id="1.10.730.10:FF:000011">
    <property type="entry name" value="Leucine--tRNA ligase chloroplastic/mitochondrial"/>
    <property type="match status" value="1"/>
</dbReference>
<keyword evidence="4 9" id="KW-0547">Nucleotide-binding</keyword>
<feature type="binding site" evidence="9">
    <location>
        <position position="585"/>
    </location>
    <ligand>
        <name>ATP</name>
        <dbReference type="ChEBI" id="CHEBI:30616"/>
    </ligand>
</feature>
<evidence type="ECO:0000256" key="10">
    <source>
        <dbReference type="RuleBase" id="RU363035"/>
    </source>
</evidence>
<keyword evidence="7 9" id="KW-0030">Aminoacyl-tRNA synthetase</keyword>
<dbReference type="CDD" id="cd00812">
    <property type="entry name" value="LeuRS_core"/>
    <property type="match status" value="1"/>
</dbReference>
<organism evidence="15 16">
    <name type="scientific">Neomoorella humiferrea</name>
    <dbReference type="NCBI Taxonomy" id="676965"/>
    <lineage>
        <taxon>Bacteria</taxon>
        <taxon>Bacillati</taxon>
        <taxon>Bacillota</taxon>
        <taxon>Clostridia</taxon>
        <taxon>Neomoorellales</taxon>
        <taxon>Neomoorellaceae</taxon>
        <taxon>Neomoorella</taxon>
    </lineage>
</organism>
<dbReference type="Pfam" id="PF13603">
    <property type="entry name" value="tRNA-synt_1_2"/>
    <property type="match status" value="1"/>
</dbReference>
<evidence type="ECO:0000256" key="1">
    <source>
        <dbReference type="ARBA" id="ARBA00005594"/>
    </source>
</evidence>
<dbReference type="SUPFAM" id="SSF52374">
    <property type="entry name" value="Nucleotidylyl transferase"/>
    <property type="match status" value="1"/>
</dbReference>
<dbReference type="Gene3D" id="1.10.730.10">
    <property type="entry name" value="Isoleucyl-tRNA Synthetase, Domain 1"/>
    <property type="match status" value="2"/>
</dbReference>
<evidence type="ECO:0000259" key="12">
    <source>
        <dbReference type="Pfam" id="PF08264"/>
    </source>
</evidence>
<dbReference type="GO" id="GO:0002161">
    <property type="term" value="F:aminoacyl-tRNA deacylase activity"/>
    <property type="evidence" value="ECO:0007669"/>
    <property type="project" value="InterPro"/>
</dbReference>
<gene>
    <name evidence="9 15" type="primary">leuS</name>
    <name evidence="15" type="ORF">MOHU_04630</name>
</gene>
<evidence type="ECO:0000256" key="9">
    <source>
        <dbReference type="HAMAP-Rule" id="MF_00049"/>
    </source>
</evidence>
<evidence type="ECO:0000256" key="5">
    <source>
        <dbReference type="ARBA" id="ARBA00022840"/>
    </source>
</evidence>
<dbReference type="InterPro" id="IPR009008">
    <property type="entry name" value="Val/Leu/Ile-tRNA-synth_edit"/>
</dbReference>
<dbReference type="NCBIfam" id="TIGR00396">
    <property type="entry name" value="leuS_bact"/>
    <property type="match status" value="1"/>
</dbReference>
<reference evidence="15 16" key="1">
    <citation type="submission" date="2018-03" db="EMBL/GenBank/DDBJ databases">
        <title>Genome sequence of Moorella humiferrea DSM 23265.</title>
        <authorList>
            <person name="Poehlein A."/>
            <person name="Daniel R."/>
        </authorList>
    </citation>
    <scope>NUCLEOTIDE SEQUENCE [LARGE SCALE GENOMIC DNA]</scope>
    <source>
        <strain evidence="15 16">DSM 23265</strain>
    </source>
</reference>
<feature type="domain" description="Methionyl/Leucyl tRNA synthetase" evidence="13">
    <location>
        <begin position="41"/>
        <end position="182"/>
    </location>
</feature>
<protein>
    <recommendedName>
        <fullName evidence="9">Leucine--tRNA ligase</fullName>
        <ecNumber evidence="9">6.1.1.4</ecNumber>
    </recommendedName>
    <alternativeName>
        <fullName evidence="9">Leucyl-tRNA synthetase</fullName>
        <shortName evidence="9">LeuRS</shortName>
    </alternativeName>
</protein>
<comment type="catalytic activity">
    <reaction evidence="8 9">
        <text>tRNA(Leu) + L-leucine + ATP = L-leucyl-tRNA(Leu) + AMP + diphosphate</text>
        <dbReference type="Rhea" id="RHEA:11688"/>
        <dbReference type="Rhea" id="RHEA-COMP:9613"/>
        <dbReference type="Rhea" id="RHEA-COMP:9622"/>
        <dbReference type="ChEBI" id="CHEBI:30616"/>
        <dbReference type="ChEBI" id="CHEBI:33019"/>
        <dbReference type="ChEBI" id="CHEBI:57427"/>
        <dbReference type="ChEBI" id="CHEBI:78442"/>
        <dbReference type="ChEBI" id="CHEBI:78494"/>
        <dbReference type="ChEBI" id="CHEBI:456215"/>
        <dbReference type="EC" id="6.1.1.4"/>
    </reaction>
</comment>
<dbReference type="FunFam" id="3.40.50.620:FF:000056">
    <property type="entry name" value="Leucine--tRNA ligase"/>
    <property type="match status" value="1"/>
</dbReference>
<dbReference type="Proteomes" id="UP000238415">
    <property type="component" value="Unassembled WGS sequence"/>
</dbReference>
<feature type="domain" description="Leucyl-tRNA synthetase editing" evidence="14">
    <location>
        <begin position="221"/>
        <end position="408"/>
    </location>
</feature>
<keyword evidence="6 9" id="KW-0648">Protein biosynthesis</keyword>
<dbReference type="EC" id="6.1.1.4" evidence="9"/>
<keyword evidence="5 9" id="KW-0067">ATP-binding</keyword>
<dbReference type="InterPro" id="IPR015413">
    <property type="entry name" value="Methionyl/Leucyl_tRNA_Synth"/>
</dbReference>
<accession>A0A2T0AW73</accession>
<dbReference type="FunFam" id="3.40.50.620:FF:000003">
    <property type="entry name" value="Leucine--tRNA ligase"/>
    <property type="match status" value="1"/>
</dbReference>
<dbReference type="RefSeq" id="WP_106004491.1">
    <property type="nucleotide sequence ID" value="NZ_CP136418.1"/>
</dbReference>
<evidence type="ECO:0000256" key="3">
    <source>
        <dbReference type="ARBA" id="ARBA00022598"/>
    </source>
</evidence>
<dbReference type="InterPro" id="IPR014729">
    <property type="entry name" value="Rossmann-like_a/b/a_fold"/>
</dbReference>
<evidence type="ECO:0000259" key="11">
    <source>
        <dbReference type="Pfam" id="PF00133"/>
    </source>
</evidence>
<dbReference type="OrthoDB" id="9810365at2"/>
<dbReference type="CDD" id="cd07958">
    <property type="entry name" value="Anticodon_Ia_Leu_BEm"/>
    <property type="match status" value="1"/>
</dbReference>
<feature type="short sequence motif" description="'HIGH' region" evidence="9">
    <location>
        <begin position="42"/>
        <end position="52"/>
    </location>
</feature>
<dbReference type="InterPro" id="IPR009080">
    <property type="entry name" value="tRNAsynth_Ia_anticodon-bd"/>
</dbReference>
<feature type="short sequence motif" description="'KMSKS' region" evidence="9">
    <location>
        <begin position="582"/>
        <end position="586"/>
    </location>
</feature>
<dbReference type="InterPro" id="IPR025709">
    <property type="entry name" value="Leu_tRNA-synth_edit"/>
</dbReference>
<dbReference type="Pfam" id="PF00133">
    <property type="entry name" value="tRNA-synt_1"/>
    <property type="match status" value="1"/>
</dbReference>
<evidence type="ECO:0000256" key="4">
    <source>
        <dbReference type="ARBA" id="ARBA00022741"/>
    </source>
</evidence>
<dbReference type="Gene3D" id="3.40.50.620">
    <property type="entry name" value="HUPs"/>
    <property type="match status" value="2"/>
</dbReference>
<evidence type="ECO:0000256" key="2">
    <source>
        <dbReference type="ARBA" id="ARBA00022490"/>
    </source>
</evidence>
<name>A0A2T0AW73_9FIRM</name>
<evidence type="ECO:0000313" key="16">
    <source>
        <dbReference type="Proteomes" id="UP000238415"/>
    </source>
</evidence>
<proteinExistence type="inferred from homology"/>
<feature type="domain" description="Aminoacyl-tRNA synthetase class Ia" evidence="11">
    <location>
        <begin position="421"/>
        <end position="622"/>
    </location>
</feature>
<comment type="similarity">
    <text evidence="1 9 10">Belongs to the class-I aminoacyl-tRNA synthetase family.</text>
</comment>
<dbReference type="InterPro" id="IPR002302">
    <property type="entry name" value="Leu-tRNA-ligase"/>
</dbReference>
<dbReference type="PANTHER" id="PTHR43740:SF2">
    <property type="entry name" value="LEUCINE--TRNA LIGASE, MITOCHONDRIAL"/>
    <property type="match status" value="1"/>
</dbReference>
<dbReference type="Gene3D" id="3.10.20.590">
    <property type="match status" value="1"/>
</dbReference>
<evidence type="ECO:0000256" key="7">
    <source>
        <dbReference type="ARBA" id="ARBA00023146"/>
    </source>
</evidence>
<dbReference type="EMBL" id="PVXM01000006">
    <property type="protein sequence ID" value="PRR74963.1"/>
    <property type="molecule type" value="Genomic_DNA"/>
</dbReference>
<evidence type="ECO:0000256" key="6">
    <source>
        <dbReference type="ARBA" id="ARBA00022917"/>
    </source>
</evidence>
<keyword evidence="2 9" id="KW-0963">Cytoplasm</keyword>
<dbReference type="Pfam" id="PF08264">
    <property type="entry name" value="Anticodon_1"/>
    <property type="match status" value="1"/>
</dbReference>
<dbReference type="InterPro" id="IPR002300">
    <property type="entry name" value="aa-tRNA-synth_Ia"/>
</dbReference>
<dbReference type="InterPro" id="IPR013155">
    <property type="entry name" value="M/V/L/I-tRNA-synth_anticd-bd"/>
</dbReference>
<dbReference type="GO" id="GO:0005524">
    <property type="term" value="F:ATP binding"/>
    <property type="evidence" value="ECO:0007669"/>
    <property type="project" value="UniProtKB-UniRule"/>
</dbReference>
<dbReference type="GO" id="GO:0004823">
    <property type="term" value="F:leucine-tRNA ligase activity"/>
    <property type="evidence" value="ECO:0007669"/>
    <property type="project" value="UniProtKB-UniRule"/>
</dbReference>
<evidence type="ECO:0000256" key="8">
    <source>
        <dbReference type="ARBA" id="ARBA00047469"/>
    </source>
</evidence>
<keyword evidence="3 9" id="KW-0436">Ligase</keyword>
<dbReference type="AlphaFoldDB" id="A0A2T0AW73"/>
<comment type="subcellular location">
    <subcellularLocation>
        <location evidence="9">Cytoplasm</location>
    </subcellularLocation>
</comment>
<dbReference type="HAMAP" id="MF_00049_B">
    <property type="entry name" value="Leu_tRNA_synth_B"/>
    <property type="match status" value="1"/>
</dbReference>
<sequence length="829" mass="94402">MEARYNFKEIEPKWQRRWEASELYRVTEDSSKPKFYCLEMFPYPSGNLHMGHVRNYSIGDVVARYKRMQGYNVLHPMGWDAFGLPAENAAINRGIPPAEWTWSNIANMRRQLHAMGISYDWDREVATCHPNYYRWTQWLFLQMYKHGLAYRKKAAVNWCPSCATVLANEQVVDGACERCHTPVMRKDLEQWFFRITAYAERLLEDLKKLPGWPEKVKTMQENWIGKSTGAEVVFRVEGSGEEIPVFTTRPDTLYGVTYMVLAPEHPLVMKLAAGTPQEGAVAKFVEAARYLSDLDRTATEKEKEGVFTGAYAVNPVNGERVPIWTANYVLMEYGTGAVMGVPAHDQRDFEFARKYDLPIKVVIRPRDGELDGAAMTEAYVEDGIMVNSGPFNGLANREGIVKVIEYLEKTGKGRGRVNYRLRDWLISRQRYWGAPIPMIYCDRCGLVPVPEEDLPVLLPEGVEFKPTGESPLKNCPEFVNTTCPRCGGPARRETDTMDTFVCSSWYFLRYTSPHCQDKAFERDKIDYWMNVDQYIGGVEHAILHLMYARFFTKALYDFGLVGVEEPFQNLLTQGMVLKDGGKMSKSKGNVVSPEEIIDRYGADTARLFILFAAPPERDLEWSDQGVEGCYRFLNRVWRLVAGYAGDVRGAGDGIEVKSAADRELWRLLHATIKKVTEDIEERFNFNTAISAIMELVNGCYRYQDSVPKPDQNLPLMGEVLRKLVTLLAPFAPHIAEELWQGLGGRESVHLEKWPAYDPEALVTEEVTMVIQVNGKVRDRMQVPAGLPEEKIKELALKRQRVADLLAGQEVVKVIVVPDKLVNVVARRAS</sequence>
<dbReference type="SUPFAM" id="SSF50677">
    <property type="entry name" value="ValRS/IleRS/LeuRS editing domain"/>
    <property type="match status" value="1"/>
</dbReference>
<comment type="caution">
    <text evidence="15">The sequence shown here is derived from an EMBL/GenBank/DDBJ whole genome shotgun (WGS) entry which is preliminary data.</text>
</comment>
<dbReference type="GO" id="GO:0005829">
    <property type="term" value="C:cytosol"/>
    <property type="evidence" value="ECO:0007669"/>
    <property type="project" value="TreeGrafter"/>
</dbReference>
<feature type="domain" description="Methionyl/Valyl/Leucyl/Isoleucyl-tRNA synthetase anticodon-binding" evidence="12">
    <location>
        <begin position="661"/>
        <end position="790"/>
    </location>
</feature>
<keyword evidence="16" id="KW-1185">Reference proteome</keyword>
<dbReference type="PANTHER" id="PTHR43740">
    <property type="entry name" value="LEUCYL-TRNA SYNTHETASE"/>
    <property type="match status" value="1"/>
</dbReference>
<evidence type="ECO:0000259" key="13">
    <source>
        <dbReference type="Pfam" id="PF09334"/>
    </source>
</evidence>
<dbReference type="PROSITE" id="PS00178">
    <property type="entry name" value="AA_TRNA_LIGASE_I"/>
    <property type="match status" value="1"/>
</dbReference>